<evidence type="ECO:0000256" key="5">
    <source>
        <dbReference type="ARBA" id="ARBA00022805"/>
    </source>
</evidence>
<dbReference type="PANTHER" id="PTHR12815">
    <property type="entry name" value="SORTING AND ASSEMBLY MACHINERY SAMM50 PROTEIN FAMILY MEMBER"/>
    <property type="match status" value="1"/>
</dbReference>
<evidence type="ECO:0000256" key="2">
    <source>
        <dbReference type="ARBA" id="ARBA00010913"/>
    </source>
</evidence>
<comment type="subcellular location">
    <subcellularLocation>
        <location evidence="1">Mitochondrion outer membrane</location>
        <topology evidence="1">Multi-pass membrane protein</topology>
    </subcellularLocation>
    <subcellularLocation>
        <location evidence="7">Plastid</location>
        <location evidence="7">Chloroplast outer membrane</location>
    </subcellularLocation>
</comment>
<feature type="region of interest" description="Disordered" evidence="8">
    <location>
        <begin position="452"/>
        <end position="472"/>
    </location>
</feature>
<name>A0A1D1YTG8_9ARAE</name>
<evidence type="ECO:0000256" key="3">
    <source>
        <dbReference type="ARBA" id="ARBA00022452"/>
    </source>
</evidence>
<evidence type="ECO:0000259" key="9">
    <source>
        <dbReference type="PROSITE" id="PS51779"/>
    </source>
</evidence>
<evidence type="ECO:0000256" key="7">
    <source>
        <dbReference type="ARBA" id="ARBA00024013"/>
    </source>
</evidence>
<dbReference type="InterPro" id="IPR039910">
    <property type="entry name" value="D15-like"/>
</dbReference>
<keyword evidence="6" id="KW-0472">Membrane</keyword>
<dbReference type="InterPro" id="IPR034746">
    <property type="entry name" value="POTRA"/>
</dbReference>
<dbReference type="Gene3D" id="3.10.20.310">
    <property type="entry name" value="membrane protein fhac"/>
    <property type="match status" value="1"/>
</dbReference>
<organism evidence="10">
    <name type="scientific">Anthurium amnicola</name>
    <dbReference type="NCBI Taxonomy" id="1678845"/>
    <lineage>
        <taxon>Eukaryota</taxon>
        <taxon>Viridiplantae</taxon>
        <taxon>Streptophyta</taxon>
        <taxon>Embryophyta</taxon>
        <taxon>Tracheophyta</taxon>
        <taxon>Spermatophyta</taxon>
        <taxon>Magnoliopsida</taxon>
        <taxon>Liliopsida</taxon>
        <taxon>Araceae</taxon>
        <taxon>Pothoideae</taxon>
        <taxon>Potheae</taxon>
        <taxon>Anthurium</taxon>
    </lineage>
</organism>
<reference evidence="10" key="1">
    <citation type="submission" date="2015-07" db="EMBL/GenBank/DDBJ databases">
        <title>Transcriptome Assembly of Anthurium amnicola.</title>
        <authorList>
            <person name="Suzuki J."/>
        </authorList>
    </citation>
    <scope>NUCLEOTIDE SEQUENCE</scope>
</reference>
<dbReference type="AlphaFoldDB" id="A0A1D1YTG8"/>
<dbReference type="InterPro" id="IPR010827">
    <property type="entry name" value="BamA/TamA_POTRA"/>
</dbReference>
<dbReference type="Pfam" id="PF07244">
    <property type="entry name" value="POTRA"/>
    <property type="match status" value="1"/>
</dbReference>
<accession>A0A1D1YTG8</accession>
<proteinExistence type="inferred from homology"/>
<comment type="similarity">
    <text evidence="2">Belongs to the SAM50/omp85 family.</text>
</comment>
<evidence type="ECO:0000256" key="1">
    <source>
        <dbReference type="ARBA" id="ARBA00004374"/>
    </source>
</evidence>
<dbReference type="GO" id="GO:0009707">
    <property type="term" value="C:chloroplast outer membrane"/>
    <property type="evidence" value="ECO:0007669"/>
    <property type="project" value="UniProtKB-SubCell"/>
</dbReference>
<feature type="region of interest" description="Disordered" evidence="8">
    <location>
        <begin position="1"/>
        <end position="110"/>
    </location>
</feature>
<gene>
    <name evidence="10" type="primary">samm50a_1</name>
    <name evidence="10" type="ORF">g.31046</name>
</gene>
<keyword evidence="5" id="KW-1002">Plastid outer membrane</keyword>
<evidence type="ECO:0000313" key="10">
    <source>
        <dbReference type="EMBL" id="JAT57921.1"/>
    </source>
</evidence>
<feature type="domain" description="POTRA" evidence="9">
    <location>
        <begin position="123"/>
        <end position="202"/>
    </location>
</feature>
<protein>
    <submittedName>
        <fullName evidence="10">Sorting and assembly machinery component 50 A</fullName>
    </submittedName>
</protein>
<dbReference type="FunFam" id="2.40.160.50:FF:000005">
    <property type="entry name" value="Outer membrane OMP85 family protein"/>
    <property type="match status" value="1"/>
</dbReference>
<keyword evidence="5" id="KW-0934">Plastid</keyword>
<dbReference type="EMBL" id="GDJX01010015">
    <property type="protein sequence ID" value="JAT57921.1"/>
    <property type="molecule type" value="Transcribed_RNA"/>
</dbReference>
<dbReference type="PROSITE" id="PS51779">
    <property type="entry name" value="POTRA"/>
    <property type="match status" value="1"/>
</dbReference>
<evidence type="ECO:0000256" key="6">
    <source>
        <dbReference type="ARBA" id="ARBA00023136"/>
    </source>
</evidence>
<feature type="non-terminal residue" evidence="10">
    <location>
        <position position="1"/>
    </location>
</feature>
<dbReference type="InterPro" id="IPR000184">
    <property type="entry name" value="Bac_surfAg_D15"/>
</dbReference>
<dbReference type="Gene3D" id="2.40.160.50">
    <property type="entry name" value="membrane protein fhac: a member of the omp85/tpsb transporter family"/>
    <property type="match status" value="1"/>
</dbReference>
<evidence type="ECO:0000256" key="8">
    <source>
        <dbReference type="SAM" id="MobiDB-lite"/>
    </source>
</evidence>
<dbReference type="PANTHER" id="PTHR12815:SF18">
    <property type="entry name" value="SORTING AND ASSEMBLY MACHINERY COMPONENT 50 HOMOLOG"/>
    <property type="match status" value="1"/>
</dbReference>
<sequence length="576" mass="63417">HVSCANGREGQARQARSNCSRRKWERLADGPLPAVPERRKSTTRIPAGKQRSQPPMAAPPEEEHGPQIEEVPGEESEAEEDDGEGEGEEDAEEEGGGAGDRASSEKERMVGLAHRLSRHPVSLRIHDIVIKGNARTRESLIEAEVADAFRSATTVQEVIQAAKIANARLRRLGIFDSVDITLDAGPSELPNTSNVIIEVVEARNPLTGDIGIFTKPETRSWSLEGSLKWKNMFGYGDIWDATGSYGWGQTTELSIGLSLPRLKKCSTPLMGRISLLSQDWLKFSSYSERLLGLSVGLVSTRYHDLAYNLTWRTLTDPSRMSSPSVRRQLGHSLLSSLKYTFKIDRRNSQLRPTRGYAFVSTSQIGGLGDTRFLRFLRQEFDIRGAVPLGFYNTALNMGVAAGVILPWGRDFMNLSTPVSERFFMGGQSSPICTLGGPTSLLGFKLRGLGPTDSRRLIPSKSEDNSNTSPGRDALGGDLAVTAFADLSFDLPLKLFREAGIHGHAFVCSGNLSKLTENEIRGFSFQKFMRSFRSSAGFGIIIPTKLFRVEINYCHILMQSEHDHGKTGVHFSFSSPL</sequence>
<evidence type="ECO:0000256" key="4">
    <source>
        <dbReference type="ARBA" id="ARBA00022692"/>
    </source>
</evidence>
<dbReference type="GO" id="GO:0005741">
    <property type="term" value="C:mitochondrial outer membrane"/>
    <property type="evidence" value="ECO:0007669"/>
    <property type="project" value="UniProtKB-SubCell"/>
</dbReference>
<dbReference type="Pfam" id="PF01103">
    <property type="entry name" value="Omp85"/>
    <property type="match status" value="1"/>
</dbReference>
<keyword evidence="4" id="KW-0812">Transmembrane</keyword>
<feature type="compositionally biased region" description="Basic and acidic residues" evidence="8">
    <location>
        <begin position="452"/>
        <end position="463"/>
    </location>
</feature>
<dbReference type="FunFam" id="3.10.20.310:FF:000016">
    <property type="entry name" value="Outer membrane OMP85 family protein"/>
    <property type="match status" value="1"/>
</dbReference>
<feature type="compositionally biased region" description="Acidic residues" evidence="8">
    <location>
        <begin position="71"/>
        <end position="95"/>
    </location>
</feature>
<keyword evidence="3" id="KW-1134">Transmembrane beta strand</keyword>